<organism evidence="2 3">
    <name type="scientific">Lithocarpus litseifolius</name>
    <dbReference type="NCBI Taxonomy" id="425828"/>
    <lineage>
        <taxon>Eukaryota</taxon>
        <taxon>Viridiplantae</taxon>
        <taxon>Streptophyta</taxon>
        <taxon>Embryophyta</taxon>
        <taxon>Tracheophyta</taxon>
        <taxon>Spermatophyta</taxon>
        <taxon>Magnoliopsida</taxon>
        <taxon>eudicotyledons</taxon>
        <taxon>Gunneridae</taxon>
        <taxon>Pentapetalae</taxon>
        <taxon>rosids</taxon>
        <taxon>fabids</taxon>
        <taxon>Fagales</taxon>
        <taxon>Fagaceae</taxon>
        <taxon>Lithocarpus</taxon>
    </lineage>
</organism>
<feature type="region of interest" description="Disordered" evidence="1">
    <location>
        <begin position="129"/>
        <end position="151"/>
    </location>
</feature>
<accession>A0AAW2CFP2</accession>
<dbReference type="Proteomes" id="UP001459277">
    <property type="component" value="Unassembled WGS sequence"/>
</dbReference>
<keyword evidence="3" id="KW-1185">Reference proteome</keyword>
<name>A0AAW2CFP2_9ROSI</name>
<protein>
    <submittedName>
        <fullName evidence="2">Uncharacterized protein</fullName>
    </submittedName>
</protein>
<reference evidence="2 3" key="1">
    <citation type="submission" date="2024-01" db="EMBL/GenBank/DDBJ databases">
        <title>A telomere-to-telomere, gap-free genome of sweet tea (Lithocarpus litseifolius).</title>
        <authorList>
            <person name="Zhou J."/>
        </authorList>
    </citation>
    <scope>NUCLEOTIDE SEQUENCE [LARGE SCALE GENOMIC DNA]</scope>
    <source>
        <strain evidence="2">Zhou-2022a</strain>
        <tissue evidence="2">Leaf</tissue>
    </source>
</reference>
<evidence type="ECO:0000313" key="3">
    <source>
        <dbReference type="Proteomes" id="UP001459277"/>
    </source>
</evidence>
<dbReference type="AlphaFoldDB" id="A0AAW2CFP2"/>
<evidence type="ECO:0000313" key="2">
    <source>
        <dbReference type="EMBL" id="KAK9995830.1"/>
    </source>
</evidence>
<sequence length="165" mass="18108">MRERERGAEGALRRERYLLTCKGKKKLGEWVRFAPPTGSLILQQVRSSNSDIEVMREVGVCEVGAGREMSTLKEGDVEVADWDHEDGAKEIGAGREVEGAGVVVELGEARSEWGAGDVVLDEAVNVDDGGGVAELDAGHEEEDERDHQAHRVQHFSLASFSRTHR</sequence>
<dbReference type="EMBL" id="JAZDWU010000007">
    <property type="protein sequence ID" value="KAK9995830.1"/>
    <property type="molecule type" value="Genomic_DNA"/>
</dbReference>
<gene>
    <name evidence="2" type="ORF">SO802_020516</name>
</gene>
<evidence type="ECO:0000256" key="1">
    <source>
        <dbReference type="SAM" id="MobiDB-lite"/>
    </source>
</evidence>
<comment type="caution">
    <text evidence="2">The sequence shown here is derived from an EMBL/GenBank/DDBJ whole genome shotgun (WGS) entry which is preliminary data.</text>
</comment>
<proteinExistence type="predicted"/>